<gene>
    <name evidence="2" type="ORF">RUM44_012692</name>
</gene>
<comment type="caution">
    <text evidence="2">The sequence shown here is derived from an EMBL/GenBank/DDBJ whole genome shotgun (WGS) entry which is preliminary data.</text>
</comment>
<name>A0ABR1BC14_POLSC</name>
<proteinExistence type="predicted"/>
<dbReference type="EMBL" id="JAWJWF010000001">
    <property type="protein sequence ID" value="KAK6640993.1"/>
    <property type="molecule type" value="Genomic_DNA"/>
</dbReference>
<evidence type="ECO:0000256" key="1">
    <source>
        <dbReference type="SAM" id="MobiDB-lite"/>
    </source>
</evidence>
<feature type="region of interest" description="Disordered" evidence="1">
    <location>
        <begin position="15"/>
        <end position="49"/>
    </location>
</feature>
<evidence type="ECO:0000313" key="2">
    <source>
        <dbReference type="EMBL" id="KAK6640993.1"/>
    </source>
</evidence>
<evidence type="ECO:0000313" key="3">
    <source>
        <dbReference type="Proteomes" id="UP001359485"/>
    </source>
</evidence>
<sequence>MTRVRFEVPVSGRRLATQRAKASDNENADNEGIAQKTKERNSFGVIGRKPDSAIGRYPAKFYTVRQSNRGIK</sequence>
<accession>A0ABR1BC14</accession>
<keyword evidence="3" id="KW-1185">Reference proteome</keyword>
<organism evidence="2 3">
    <name type="scientific">Polyplax serrata</name>
    <name type="common">Common mouse louse</name>
    <dbReference type="NCBI Taxonomy" id="468196"/>
    <lineage>
        <taxon>Eukaryota</taxon>
        <taxon>Metazoa</taxon>
        <taxon>Ecdysozoa</taxon>
        <taxon>Arthropoda</taxon>
        <taxon>Hexapoda</taxon>
        <taxon>Insecta</taxon>
        <taxon>Pterygota</taxon>
        <taxon>Neoptera</taxon>
        <taxon>Paraneoptera</taxon>
        <taxon>Psocodea</taxon>
        <taxon>Troctomorpha</taxon>
        <taxon>Phthiraptera</taxon>
        <taxon>Anoplura</taxon>
        <taxon>Polyplacidae</taxon>
        <taxon>Polyplax</taxon>
    </lineage>
</organism>
<reference evidence="2 3" key="1">
    <citation type="submission" date="2023-09" db="EMBL/GenBank/DDBJ databases">
        <title>Genomes of two closely related lineages of the louse Polyplax serrata with different host specificities.</title>
        <authorList>
            <person name="Martinu J."/>
            <person name="Tarabai H."/>
            <person name="Stefka J."/>
            <person name="Hypsa V."/>
        </authorList>
    </citation>
    <scope>NUCLEOTIDE SEQUENCE [LARGE SCALE GENOMIC DNA]</scope>
    <source>
        <strain evidence="2">98ZLc_SE</strain>
    </source>
</reference>
<dbReference type="Proteomes" id="UP001359485">
    <property type="component" value="Unassembled WGS sequence"/>
</dbReference>
<protein>
    <submittedName>
        <fullName evidence="2">Uncharacterized protein</fullName>
    </submittedName>
</protein>